<organism evidence="1 2">
    <name type="scientific">Microbispora cellulosiformans</name>
    <dbReference type="NCBI Taxonomy" id="2614688"/>
    <lineage>
        <taxon>Bacteria</taxon>
        <taxon>Bacillati</taxon>
        <taxon>Actinomycetota</taxon>
        <taxon>Actinomycetes</taxon>
        <taxon>Streptosporangiales</taxon>
        <taxon>Streptosporangiaceae</taxon>
        <taxon>Microbispora</taxon>
    </lineage>
</organism>
<reference evidence="1 2" key="1">
    <citation type="submission" date="2019-09" db="EMBL/GenBank/DDBJ databases">
        <title>Screening of Novel Bioactive Compounds from Soil-Associated.</title>
        <authorList>
            <person name="Gong X."/>
        </authorList>
    </citation>
    <scope>NUCLEOTIDE SEQUENCE [LARGE SCALE GENOMIC DNA]</scope>
    <source>
        <strain evidence="1 2">Gxj-6</strain>
    </source>
</reference>
<keyword evidence="2" id="KW-1185">Reference proteome</keyword>
<evidence type="ECO:0000313" key="1">
    <source>
        <dbReference type="EMBL" id="KAA9374252.1"/>
    </source>
</evidence>
<gene>
    <name evidence="1" type="ORF">F5972_32295</name>
</gene>
<accession>A0A5J5JTK4</accession>
<evidence type="ECO:0008006" key="3">
    <source>
        <dbReference type="Google" id="ProtNLM"/>
    </source>
</evidence>
<dbReference type="Proteomes" id="UP000327011">
    <property type="component" value="Unassembled WGS sequence"/>
</dbReference>
<dbReference type="InterPro" id="IPR058240">
    <property type="entry name" value="rSAM_sf"/>
</dbReference>
<dbReference type="AlphaFoldDB" id="A0A5J5JTK4"/>
<evidence type="ECO:0000313" key="2">
    <source>
        <dbReference type="Proteomes" id="UP000327011"/>
    </source>
</evidence>
<name>A0A5J5JTK4_9ACTN</name>
<protein>
    <recommendedName>
        <fullName evidence="3">Radical SAM protein</fullName>
    </recommendedName>
</protein>
<dbReference type="EMBL" id="VYTZ01000017">
    <property type="protein sequence ID" value="KAA9374252.1"/>
    <property type="molecule type" value="Genomic_DNA"/>
</dbReference>
<sequence>MRRAAARDSHIPLTLKNLDLVRIEEVFRLGALRDGVRFATTDIRLPILGQVLPRIEIVISGPGFRKKITVRVNQASPFCFDGTRLSALINDEEREVACEQFVDDDRAPTGMYNFGLLRENGTRSFVFDYHTYCAYSCDFCFKESEWEVLAIQQTKTGSYKANFDECLRYVDDHAEDFHTKYDIVWLCTGSITNEALELERHCRMATALRDAGYTEGIYVSQVIPPSLIGNRDRRIEYLTTLRDSGVSRFNSGIEVVSADYRRRLIHGYKADITFADYVDIFTDAVEVFGTGNVGSCLLAGIEPPEETLRGLETIAELGVVPSPTVFTAFVVKQQQIPFVYDLDELIRVHVKFNEIIEQYRLPVFSGVFSLA</sequence>
<dbReference type="SUPFAM" id="SSF102114">
    <property type="entry name" value="Radical SAM enzymes"/>
    <property type="match status" value="1"/>
</dbReference>
<dbReference type="RefSeq" id="WP_150939127.1">
    <property type="nucleotide sequence ID" value="NZ_VYTZ01000017.1"/>
</dbReference>
<proteinExistence type="predicted"/>
<comment type="caution">
    <text evidence="1">The sequence shown here is derived from an EMBL/GenBank/DDBJ whole genome shotgun (WGS) entry which is preliminary data.</text>
</comment>